<accession>A0ABV7M9S7</accession>
<evidence type="ECO:0000256" key="1">
    <source>
        <dbReference type="ARBA" id="ARBA00009381"/>
    </source>
</evidence>
<dbReference type="InterPro" id="IPR055262">
    <property type="entry name" value="GGT_CS"/>
</dbReference>
<keyword evidence="3" id="KW-0378">Hydrolase</keyword>
<dbReference type="SUPFAM" id="SSF56235">
    <property type="entry name" value="N-terminal nucleophile aminohydrolases (Ntn hydrolases)"/>
    <property type="match status" value="1"/>
</dbReference>
<evidence type="ECO:0000313" key="6">
    <source>
        <dbReference type="EMBL" id="MFC3301672.1"/>
    </source>
</evidence>
<evidence type="ECO:0000256" key="5">
    <source>
        <dbReference type="SAM" id="SignalP"/>
    </source>
</evidence>
<protein>
    <submittedName>
        <fullName evidence="6">Gamma-glutamyltransferase family protein</fullName>
    </submittedName>
</protein>
<keyword evidence="2" id="KW-0808">Transferase</keyword>
<dbReference type="PROSITE" id="PS51257">
    <property type="entry name" value="PROKAR_LIPOPROTEIN"/>
    <property type="match status" value="1"/>
</dbReference>
<keyword evidence="4" id="KW-0865">Zymogen</keyword>
<dbReference type="PROSITE" id="PS00462">
    <property type="entry name" value="G_GLU_TRANSPEPTIDASE"/>
    <property type="match status" value="1"/>
</dbReference>
<organism evidence="6 7">
    <name type="scientific">Parvularcula lutaonensis</name>
    <dbReference type="NCBI Taxonomy" id="491923"/>
    <lineage>
        <taxon>Bacteria</taxon>
        <taxon>Pseudomonadati</taxon>
        <taxon>Pseudomonadota</taxon>
        <taxon>Alphaproteobacteria</taxon>
        <taxon>Parvularculales</taxon>
        <taxon>Parvularculaceae</taxon>
        <taxon>Parvularcula</taxon>
    </lineage>
</organism>
<dbReference type="Gene3D" id="1.10.246.130">
    <property type="match status" value="1"/>
</dbReference>
<dbReference type="Pfam" id="PF01019">
    <property type="entry name" value="G_glu_transpept"/>
    <property type="match status" value="1"/>
</dbReference>
<dbReference type="InterPro" id="IPR043138">
    <property type="entry name" value="GGT_lsub"/>
</dbReference>
<gene>
    <name evidence="6" type="ORF">ACFONP_02860</name>
</gene>
<dbReference type="InterPro" id="IPR043137">
    <property type="entry name" value="GGT_ssub_C"/>
</dbReference>
<keyword evidence="5" id="KW-0732">Signal</keyword>
<reference evidence="7" key="1">
    <citation type="journal article" date="2019" name="Int. J. Syst. Evol. Microbiol.">
        <title>The Global Catalogue of Microorganisms (GCM) 10K type strain sequencing project: providing services to taxonomists for standard genome sequencing and annotation.</title>
        <authorList>
            <consortium name="The Broad Institute Genomics Platform"/>
            <consortium name="The Broad Institute Genome Sequencing Center for Infectious Disease"/>
            <person name="Wu L."/>
            <person name="Ma J."/>
        </authorList>
    </citation>
    <scope>NUCLEOTIDE SEQUENCE [LARGE SCALE GENOMIC DNA]</scope>
    <source>
        <strain evidence="7">KCTC 22245</strain>
    </source>
</reference>
<dbReference type="EMBL" id="JBHRVA010000002">
    <property type="protein sequence ID" value="MFC3301672.1"/>
    <property type="molecule type" value="Genomic_DNA"/>
</dbReference>
<sequence length="576" mass="60818">MDRRAALSGLFLLALAACGREAEPESAAPFPAPLPEVPWIVSAAHPLAVDAGAEILAKGGSAVDAAIAVEAVLGLVEPQSSGLGGGAFMLFYDASSGETIAYDGRETAPASTIPTVFYREDGTPMGFYEAVTSGFATGVPGLVAMMDLAHRQHGKLEWAELFAPAERLAREGFPMPQRLHDTLGRFPQFREDPETEIYLLEDGSVKPIGTTVTNPLYAETIREIAEGGAAAFYTGSIADAIIERVNGKTGVETLTKDDFLSYVPEIREPVCAVVYAHNTCSMPPPGSGGITLIQIATIFEEVAGRAAPEDALLAYIEASRLAYADRGRFIGDPTAMGTDMLSADDLVLALTSRTYLSERARLVGDKPAEEVAPGNPDGYLLREGRIDDTAYEVPSTTHFSIRDSEGNIVSMTATVEFPFGSQMMVRGMVLNNQLTDFSRIPEVDGVPAVNAPGPGKRPMSSMTPLIVFDADGEPYAALGSPGGTAIIGYVAKPLLRHLATGEPLSEAIKRPHVVVPRGSVIVEEGGDALAKAAEELGYSVTQRPLSSGIYGFALTNGGIDLVVDPRREGSAKTSVD</sequence>
<dbReference type="InterPro" id="IPR051792">
    <property type="entry name" value="GGT_bact"/>
</dbReference>
<proteinExistence type="inferred from homology"/>
<feature type="signal peptide" evidence="5">
    <location>
        <begin position="1"/>
        <end position="22"/>
    </location>
</feature>
<dbReference type="RefSeq" id="WP_189573106.1">
    <property type="nucleotide sequence ID" value="NZ_BMXU01000001.1"/>
</dbReference>
<dbReference type="Proteomes" id="UP001595607">
    <property type="component" value="Unassembled WGS sequence"/>
</dbReference>
<dbReference type="PANTHER" id="PTHR43199:SF1">
    <property type="entry name" value="GLUTATHIONE HYDROLASE PROENZYME"/>
    <property type="match status" value="1"/>
</dbReference>
<evidence type="ECO:0000256" key="4">
    <source>
        <dbReference type="ARBA" id="ARBA00023145"/>
    </source>
</evidence>
<name>A0ABV7M9S7_9PROT</name>
<dbReference type="PRINTS" id="PR01210">
    <property type="entry name" value="GGTRANSPTASE"/>
</dbReference>
<evidence type="ECO:0000256" key="2">
    <source>
        <dbReference type="ARBA" id="ARBA00022679"/>
    </source>
</evidence>
<keyword evidence="7" id="KW-1185">Reference proteome</keyword>
<evidence type="ECO:0000256" key="3">
    <source>
        <dbReference type="ARBA" id="ARBA00022801"/>
    </source>
</evidence>
<dbReference type="InterPro" id="IPR029055">
    <property type="entry name" value="Ntn_hydrolases_N"/>
</dbReference>
<dbReference type="PANTHER" id="PTHR43199">
    <property type="entry name" value="GLUTATHIONE HYDROLASE"/>
    <property type="match status" value="1"/>
</dbReference>
<feature type="chain" id="PRO_5047184775" evidence="5">
    <location>
        <begin position="23"/>
        <end position="576"/>
    </location>
</feature>
<dbReference type="Gene3D" id="3.60.20.40">
    <property type="match status" value="1"/>
</dbReference>
<comment type="similarity">
    <text evidence="1">Belongs to the gamma-glutamyltransferase family.</text>
</comment>
<comment type="caution">
    <text evidence="6">The sequence shown here is derived from an EMBL/GenBank/DDBJ whole genome shotgun (WGS) entry which is preliminary data.</text>
</comment>
<evidence type="ECO:0000313" key="7">
    <source>
        <dbReference type="Proteomes" id="UP001595607"/>
    </source>
</evidence>